<evidence type="ECO:0000313" key="1">
    <source>
        <dbReference type="EMBL" id="MBK0417683.1"/>
    </source>
</evidence>
<evidence type="ECO:0000313" key="2">
    <source>
        <dbReference type="Proteomes" id="UP000608530"/>
    </source>
</evidence>
<comment type="caution">
    <text evidence="1">The sequence shown here is derived from an EMBL/GenBank/DDBJ whole genome shotgun (WGS) entry which is preliminary data.</text>
</comment>
<dbReference type="RefSeq" id="WP_200112987.1">
    <property type="nucleotide sequence ID" value="NZ_JAEHOH010000001.1"/>
</dbReference>
<reference evidence="1" key="1">
    <citation type="submission" date="2020-12" db="EMBL/GenBank/DDBJ databases">
        <title>Leucobacter sp. CAS1, isolated from Chromium sludge.</title>
        <authorList>
            <person name="Xu Z."/>
        </authorList>
    </citation>
    <scope>NUCLEOTIDE SEQUENCE</scope>
    <source>
        <strain evidence="1">CSA1</strain>
    </source>
</reference>
<protein>
    <submittedName>
        <fullName evidence="1">Glycosyltransferase family 1 protein</fullName>
    </submittedName>
</protein>
<proteinExistence type="predicted"/>
<dbReference type="Gene3D" id="3.40.50.2000">
    <property type="entry name" value="Glycogen Phosphorylase B"/>
    <property type="match status" value="1"/>
</dbReference>
<dbReference type="Proteomes" id="UP000608530">
    <property type="component" value="Unassembled WGS sequence"/>
</dbReference>
<keyword evidence="2" id="KW-1185">Reference proteome</keyword>
<dbReference type="AlphaFoldDB" id="A0A934Q4X5"/>
<gene>
    <name evidence="1" type="ORF">JD276_01350</name>
</gene>
<dbReference type="EMBL" id="JAEHOH010000001">
    <property type="protein sequence ID" value="MBK0417683.1"/>
    <property type="molecule type" value="Genomic_DNA"/>
</dbReference>
<accession>A0A934Q4X5</accession>
<dbReference type="SUPFAM" id="SSF53756">
    <property type="entry name" value="UDP-Glycosyltransferase/glycogen phosphorylase"/>
    <property type="match status" value="1"/>
</dbReference>
<organism evidence="1 2">
    <name type="scientific">Leucobacter chromiisoli</name>
    <dbReference type="NCBI Taxonomy" id="2796471"/>
    <lineage>
        <taxon>Bacteria</taxon>
        <taxon>Bacillati</taxon>
        <taxon>Actinomycetota</taxon>
        <taxon>Actinomycetes</taxon>
        <taxon>Micrococcales</taxon>
        <taxon>Microbacteriaceae</taxon>
        <taxon>Leucobacter</taxon>
    </lineage>
</organism>
<sequence length="351" mass="39149">MNLFKDRYRVVTCSYGPAPEGIAEHIQVPDSESISYMNGRLITLKMYRKVYWGTPAIAWAKEKLKGRAFDVILANDFEAVPLAVALGPSLGVHADLHEYSPSQFEHNPDWARRIRPYREWVCKKYVSRADSWTTVCQGLSDKYFDMFGFRSEVVTNAAPYAALAPTPVHDPIKIVHHGGASAFRGIDRMVEAVMASSRDLRFDLYLQDVGGSVIEALRELSKDDPRITVHDAVPYAELIPLLNQYDVGIYSLPPVSFNHLHALPNKLFDYAQARVGIIVGPSPEMARVVEQNLLGEVLPDFDGSSLTHAIDALDPERIAEWKKNADAAARALSAEAQNAGWERPIDALFAR</sequence>
<name>A0A934Q4X5_9MICO</name>